<keyword evidence="1" id="KW-1133">Transmembrane helix</keyword>
<organism evidence="2 3">
    <name type="scientific">Thamnidium elegans</name>
    <dbReference type="NCBI Taxonomy" id="101142"/>
    <lineage>
        <taxon>Eukaryota</taxon>
        <taxon>Fungi</taxon>
        <taxon>Fungi incertae sedis</taxon>
        <taxon>Mucoromycota</taxon>
        <taxon>Mucoromycotina</taxon>
        <taxon>Mucoromycetes</taxon>
        <taxon>Mucorales</taxon>
        <taxon>Mucorineae</taxon>
        <taxon>Mucoraceae</taxon>
        <taxon>Thamnidium</taxon>
    </lineage>
</organism>
<feature type="transmembrane region" description="Helical" evidence="1">
    <location>
        <begin position="124"/>
        <end position="142"/>
    </location>
</feature>
<protein>
    <submittedName>
        <fullName evidence="2">Uncharacterized protein</fullName>
    </submittedName>
</protein>
<gene>
    <name evidence="2" type="ORF">INT48_006746</name>
</gene>
<name>A0A8H7SSM4_9FUNG</name>
<proteinExistence type="predicted"/>
<reference evidence="2" key="1">
    <citation type="submission" date="2021-01" db="EMBL/GenBank/DDBJ databases">
        <title>Metabolic potential, ecology and presence of endohyphal bacteria is reflected in genomic diversity of Mucoromycotina.</title>
        <authorList>
            <person name="Muszewska A."/>
            <person name="Okrasinska A."/>
            <person name="Steczkiewicz K."/>
            <person name="Drgas O."/>
            <person name="Orlowska M."/>
            <person name="Perlinska-Lenart U."/>
            <person name="Aleksandrzak-Piekarczyk T."/>
            <person name="Szatraj K."/>
            <person name="Zielenkiewicz U."/>
            <person name="Pilsyk S."/>
            <person name="Malc E."/>
            <person name="Mieczkowski P."/>
            <person name="Kruszewska J.S."/>
            <person name="Biernat P."/>
            <person name="Pawlowska J."/>
        </authorList>
    </citation>
    <scope>NUCLEOTIDE SEQUENCE</scope>
    <source>
        <strain evidence="2">WA0000018081</strain>
    </source>
</reference>
<keyword evidence="1" id="KW-0812">Transmembrane</keyword>
<keyword evidence="1" id="KW-0472">Membrane</keyword>
<evidence type="ECO:0000256" key="1">
    <source>
        <dbReference type="SAM" id="Phobius"/>
    </source>
</evidence>
<dbReference type="Proteomes" id="UP000613177">
    <property type="component" value="Unassembled WGS sequence"/>
</dbReference>
<evidence type="ECO:0000313" key="2">
    <source>
        <dbReference type="EMBL" id="KAG2234829.1"/>
    </source>
</evidence>
<dbReference type="EMBL" id="JAEPRE010000045">
    <property type="protein sequence ID" value="KAG2234829.1"/>
    <property type="molecule type" value="Genomic_DNA"/>
</dbReference>
<evidence type="ECO:0000313" key="3">
    <source>
        <dbReference type="Proteomes" id="UP000613177"/>
    </source>
</evidence>
<accession>A0A8H7SSM4</accession>
<dbReference type="AlphaFoldDB" id="A0A8H7SSM4"/>
<sequence>MEIRETVKNHKFFADRTIDNWAFMEFLICKEQNALKRMKTMLQEYKNSISSLISKHKKQFDQDLLGYLAELKNKSFTDEELKNMIKELTMGKKENISFVDSTISNSNIIVGSGSGSVNITQTKIFLFLLCFYCICSIFLTHTQKIGKAETRSKPRDDIVMVKRKKDSFALLKPITPSISYRFNTPGFEEQMKERVNSIAYIKLDDKDICENEAITNEYASNMNEPYSNKCEKVLETNKCIVYYNTDDKVKRRLADDIGYFVMDNTESLLFESSGYIRSLKMEMENVQNASFETYKKRKFFTYLYAGDKLTMLSTSVVSREKWGYTLAREAIVPRTWNVRLRWLKVMNLIFYTKVEFVLIAMLEEQREGAAILESEHNGWSEVAQGTSIKYLSKL</sequence>
<keyword evidence="3" id="KW-1185">Reference proteome</keyword>
<comment type="caution">
    <text evidence="2">The sequence shown here is derived from an EMBL/GenBank/DDBJ whole genome shotgun (WGS) entry which is preliminary data.</text>
</comment>